<proteinExistence type="predicted"/>
<feature type="region of interest" description="Disordered" evidence="3">
    <location>
        <begin position="323"/>
        <end position="399"/>
    </location>
</feature>
<feature type="region of interest" description="Disordered" evidence="3">
    <location>
        <begin position="75"/>
        <end position="97"/>
    </location>
</feature>
<feature type="compositionally biased region" description="Basic and acidic residues" evidence="3">
    <location>
        <begin position="7"/>
        <end position="20"/>
    </location>
</feature>
<evidence type="ECO:0000259" key="4">
    <source>
        <dbReference type="PROSITE" id="PS51788"/>
    </source>
</evidence>
<evidence type="ECO:0000256" key="2">
    <source>
        <dbReference type="ARBA" id="ARBA00022833"/>
    </source>
</evidence>
<accession>A0ABD3QX20</accession>
<feature type="compositionally biased region" description="Basic and acidic residues" evidence="3">
    <location>
        <begin position="47"/>
        <end position="58"/>
    </location>
</feature>
<dbReference type="AlphaFoldDB" id="A0ABD3QX20"/>
<sequence>MGDEYDSGVRDTPRLTEDDQSLHVLQEQVVVDQHEEGLTIQSDMVEESGRLEDQRRMPSDPSVDLLLEGEILEGNDTSITNDGELEEHNTEEGEYGSNEGVSVGIAAADANNNGNIDASASDENVGYSALVLLGELLGSYYAQHSHGSMDESSDSHRESRRENGSINLDDDFDTPKPAKNHPYLPTAQPLFPEEWITTGKRMNRVNRDQKHGFDEEDLDVKLTSLAIFEMDDIVLFPGATLPLRLRDRNWVNYLGALIDDARGLYGNHEGTVGQMGEVQIVILPHVTTETRRTGRRRLREGRGRTGRWRVDLIRRGVTALRTRARRRASERVGTDVGHHPSRTETDDTRVVPDAARANVDRENNHRQNQASEQSSGEESENSIFRPTVRPASGDDPLIGRIGTMATITFTHEETTSSANLNLSDAVPSRGTPRGLRSSSLVWQNRGEELVLTVLGTQRCRLIRPAKDEKHFQPQIPMYVIEVINDGSANLPPSWMLQPPGNARCSIAAPAENLSLVYEEKGDRSGLVTSRRDVHRDGLNNAIRNLALRSSTPAIAYQALWPSRLCQKICDLIQEDMFEGLRDILPLAAGLCYKQNGDMLDTPANEISAASSIQVLDPSAFSNWISSNVPLSQDDRLDLLEMTCTVQQLRYIIQKLEDKRQESILRCKYCGAEISQMRHVFSVGGSAGTTGAYVNEHGVVHQTVTLRKIDGNVFCVGRPETRESWFPGYSWQIAHCSICSEHLGWKFRRLGGKHDGDLPDRPSTFWGFSSITTDEHVRPRRVSFQTRRDIGD</sequence>
<dbReference type="Gene3D" id="1.20.58.1480">
    <property type="match status" value="1"/>
</dbReference>
<comment type="caution">
    <text evidence="5">The sequence shown here is derived from an EMBL/GenBank/DDBJ whole genome shotgun (WGS) entry which is preliminary data.</text>
</comment>
<dbReference type="Proteomes" id="UP001530315">
    <property type="component" value="Unassembled WGS sequence"/>
</dbReference>
<protein>
    <recommendedName>
        <fullName evidence="4">CULT domain-containing protein</fullName>
    </recommendedName>
</protein>
<feature type="compositionally biased region" description="Basic and acidic residues" evidence="3">
    <location>
        <begin position="147"/>
        <end position="163"/>
    </location>
</feature>
<evidence type="ECO:0000256" key="1">
    <source>
        <dbReference type="ARBA" id="ARBA00022723"/>
    </source>
</evidence>
<dbReference type="GO" id="GO:0046872">
    <property type="term" value="F:metal ion binding"/>
    <property type="evidence" value="ECO:0007669"/>
    <property type="project" value="UniProtKB-KW"/>
</dbReference>
<dbReference type="PROSITE" id="PS51788">
    <property type="entry name" value="CULT"/>
    <property type="match status" value="1"/>
</dbReference>
<organism evidence="5 6">
    <name type="scientific">Stephanodiscus triporus</name>
    <dbReference type="NCBI Taxonomy" id="2934178"/>
    <lineage>
        <taxon>Eukaryota</taxon>
        <taxon>Sar</taxon>
        <taxon>Stramenopiles</taxon>
        <taxon>Ochrophyta</taxon>
        <taxon>Bacillariophyta</taxon>
        <taxon>Coscinodiscophyceae</taxon>
        <taxon>Thalassiosirophycidae</taxon>
        <taxon>Stephanodiscales</taxon>
        <taxon>Stephanodiscaceae</taxon>
        <taxon>Stephanodiscus</taxon>
    </lineage>
</organism>
<feature type="region of interest" description="Disordered" evidence="3">
    <location>
        <begin position="414"/>
        <end position="437"/>
    </location>
</feature>
<dbReference type="EMBL" id="JALLAZ020000142">
    <property type="protein sequence ID" value="KAL3802575.1"/>
    <property type="molecule type" value="Genomic_DNA"/>
</dbReference>
<dbReference type="FunFam" id="2.170.150.20:FF:000007">
    <property type="entry name" value="Protein cereblon"/>
    <property type="match status" value="1"/>
</dbReference>
<evidence type="ECO:0000313" key="5">
    <source>
        <dbReference type="EMBL" id="KAL3802575.1"/>
    </source>
</evidence>
<dbReference type="Gene3D" id="2.170.150.20">
    <property type="entry name" value="Peptide methionine sulfoxide reductase"/>
    <property type="match status" value="1"/>
</dbReference>
<feature type="region of interest" description="Disordered" evidence="3">
    <location>
        <begin position="38"/>
        <end position="60"/>
    </location>
</feature>
<feature type="region of interest" description="Disordered" evidence="3">
    <location>
        <begin position="1"/>
        <end position="20"/>
    </location>
</feature>
<evidence type="ECO:0000256" key="3">
    <source>
        <dbReference type="SAM" id="MobiDB-lite"/>
    </source>
</evidence>
<reference evidence="5 6" key="1">
    <citation type="submission" date="2024-10" db="EMBL/GenBank/DDBJ databases">
        <title>Updated reference genomes for cyclostephanoid diatoms.</title>
        <authorList>
            <person name="Roberts W.R."/>
            <person name="Alverson A.J."/>
        </authorList>
    </citation>
    <scope>NUCLEOTIDE SEQUENCE [LARGE SCALE GENOMIC DNA]</scope>
    <source>
        <strain evidence="5 6">AJA276-08</strain>
    </source>
</reference>
<feature type="region of interest" description="Disordered" evidence="3">
    <location>
        <begin position="145"/>
        <end position="186"/>
    </location>
</feature>
<feature type="domain" description="CULT" evidence="4">
    <location>
        <begin position="661"/>
        <end position="776"/>
    </location>
</feature>
<dbReference type="CDD" id="cd15777">
    <property type="entry name" value="CRBN_C_like"/>
    <property type="match status" value="1"/>
</dbReference>
<keyword evidence="6" id="KW-1185">Reference proteome</keyword>
<name>A0ABD3QX20_9STRA</name>
<dbReference type="Pfam" id="PF03226">
    <property type="entry name" value="Yippee-Mis18"/>
    <property type="match status" value="1"/>
</dbReference>
<gene>
    <name evidence="5" type="ORF">ACHAW5_011330</name>
</gene>
<evidence type="ECO:0000313" key="6">
    <source>
        <dbReference type="Proteomes" id="UP001530315"/>
    </source>
</evidence>
<feature type="compositionally biased region" description="Basic and acidic residues" evidence="3">
    <location>
        <begin position="327"/>
        <end position="350"/>
    </location>
</feature>
<keyword evidence="1" id="KW-0479">Metal-binding</keyword>
<keyword evidence="2" id="KW-0862">Zinc</keyword>
<dbReference type="InterPro" id="IPR004910">
    <property type="entry name" value="Yippee/Mis18/Cereblon"/>
</dbReference>
<dbReference type="InterPro" id="IPR034750">
    <property type="entry name" value="CULT"/>
</dbReference>